<dbReference type="EMBL" id="NVDG01000047">
    <property type="protein sequence ID" value="PFU38521.1"/>
    <property type="molecule type" value="Genomic_DNA"/>
</dbReference>
<dbReference type="InterPro" id="IPR011009">
    <property type="entry name" value="Kinase-like_dom_sf"/>
</dbReference>
<dbReference type="GO" id="GO:0004672">
    <property type="term" value="F:protein kinase activity"/>
    <property type="evidence" value="ECO:0007669"/>
    <property type="project" value="InterPro"/>
</dbReference>
<dbReference type="SUPFAM" id="SSF56112">
    <property type="entry name" value="Protein kinase-like (PK-like)"/>
    <property type="match status" value="1"/>
</dbReference>
<dbReference type="Proteomes" id="UP000224076">
    <property type="component" value="Unassembled WGS sequence"/>
</dbReference>
<feature type="domain" description="Protein kinase" evidence="1">
    <location>
        <begin position="17"/>
        <end position="302"/>
    </location>
</feature>
<evidence type="ECO:0000313" key="2">
    <source>
        <dbReference type="EMBL" id="PFU38521.1"/>
    </source>
</evidence>
<dbReference type="GO" id="GO:0005524">
    <property type="term" value="F:ATP binding"/>
    <property type="evidence" value="ECO:0007669"/>
    <property type="project" value="InterPro"/>
</dbReference>
<accession>A0A2B0U7S5</accession>
<sequence>MMFNLRENIENNYHIKIKDLILLNVVSLNKVFLCTDINNKKYIIKLINTEVIKNTINSIKFQYMLNQKFNCTPELIFNNKNQLITFLNHKYSYFIQIHIECISYNELKNIDVCRFLKRLHVRLNSFNWIKGERYSKKYGEICLDIENQYIKLIKTEHINRNNKEILLKSRCILNDKLKKDYSPVNFAFIHGDFKPENLLLDFNGQFKVIDFDFAGYKDIDVEICRAAIVFSNFNNNLFFNFLNTYYENHDNLIQSCIYNYLQYIIASNFPFDIEDSIDSITLNNLLSERCKIIDFLVKIVDI</sequence>
<name>A0A2B0U7S5_BACCE</name>
<dbReference type="AlphaFoldDB" id="A0A2B0U7S5"/>
<evidence type="ECO:0000313" key="3">
    <source>
        <dbReference type="Proteomes" id="UP000224076"/>
    </source>
</evidence>
<organism evidence="2 3">
    <name type="scientific">Bacillus cereus</name>
    <dbReference type="NCBI Taxonomy" id="1396"/>
    <lineage>
        <taxon>Bacteria</taxon>
        <taxon>Bacillati</taxon>
        <taxon>Bacillota</taxon>
        <taxon>Bacilli</taxon>
        <taxon>Bacillales</taxon>
        <taxon>Bacillaceae</taxon>
        <taxon>Bacillus</taxon>
        <taxon>Bacillus cereus group</taxon>
    </lineage>
</organism>
<protein>
    <recommendedName>
        <fullName evidence="1">Protein kinase domain-containing protein</fullName>
    </recommendedName>
</protein>
<dbReference type="InterPro" id="IPR002575">
    <property type="entry name" value="Aminoglycoside_PTrfase"/>
</dbReference>
<gene>
    <name evidence="2" type="ORF">COK86_25420</name>
</gene>
<dbReference type="Gene3D" id="3.90.1200.10">
    <property type="match status" value="1"/>
</dbReference>
<reference evidence="2 3" key="1">
    <citation type="submission" date="2017-09" db="EMBL/GenBank/DDBJ databases">
        <title>Large-scale bioinformatics analysis of Bacillus genomes uncovers conserved roles of natural products in bacterial physiology.</title>
        <authorList>
            <consortium name="Agbiome Team Llc"/>
            <person name="Bleich R.M."/>
            <person name="Grubbs K.J."/>
            <person name="Santa Maria K.C."/>
            <person name="Allen S.E."/>
            <person name="Farag S."/>
            <person name="Shank E.A."/>
            <person name="Bowers A."/>
        </authorList>
    </citation>
    <scope>NUCLEOTIDE SEQUENCE [LARGE SCALE GENOMIC DNA]</scope>
    <source>
        <strain evidence="2 3">AFS061806</strain>
    </source>
</reference>
<dbReference type="InterPro" id="IPR000719">
    <property type="entry name" value="Prot_kinase_dom"/>
</dbReference>
<proteinExistence type="predicted"/>
<dbReference type="PROSITE" id="PS50011">
    <property type="entry name" value="PROTEIN_KINASE_DOM"/>
    <property type="match status" value="1"/>
</dbReference>
<dbReference type="PROSITE" id="PS00108">
    <property type="entry name" value="PROTEIN_KINASE_ST"/>
    <property type="match status" value="1"/>
</dbReference>
<comment type="caution">
    <text evidence="2">The sequence shown here is derived from an EMBL/GenBank/DDBJ whole genome shotgun (WGS) entry which is preliminary data.</text>
</comment>
<dbReference type="Pfam" id="PF01636">
    <property type="entry name" value="APH"/>
    <property type="match status" value="1"/>
</dbReference>
<dbReference type="InterPro" id="IPR008271">
    <property type="entry name" value="Ser/Thr_kinase_AS"/>
</dbReference>
<evidence type="ECO:0000259" key="1">
    <source>
        <dbReference type="PROSITE" id="PS50011"/>
    </source>
</evidence>